<sequence>MSMGRTYDFEDKRLLSLMEMIDRIFSDPAIRGPASFLTFAKYIPGDPLHFKLRQEIVGKIIAFLGETVEEHKKSLDEDNVRDYIDAFLLAKKKDGKDSESNYSDEQLLQTLRDFFVAGHETTVTALRWAFLLLIHNPGVQNKMRKEIESVTGSSRMPSWGQKSELPYCEAAISECLRNKNIAPTTLPHGVDFDVSWNQYRIPKGATVIGNLHSVSYDPKLFPEPDKFDPERFLDKSGKLNDTHLIIPFGIGRRVCLGEALARMEVFLFLTTVIQRYQLLPEDTNNLPSLEGKLGTTYSPFPYKLRAVPWE</sequence>
<organism evidence="15 16">
    <name type="scientific">Pinctada imbricata</name>
    <name type="common">Atlantic pearl-oyster</name>
    <name type="synonym">Pinctada martensii</name>
    <dbReference type="NCBI Taxonomy" id="66713"/>
    <lineage>
        <taxon>Eukaryota</taxon>
        <taxon>Metazoa</taxon>
        <taxon>Spiralia</taxon>
        <taxon>Lophotrochozoa</taxon>
        <taxon>Mollusca</taxon>
        <taxon>Bivalvia</taxon>
        <taxon>Autobranchia</taxon>
        <taxon>Pteriomorphia</taxon>
        <taxon>Pterioida</taxon>
        <taxon>Pterioidea</taxon>
        <taxon>Pteriidae</taxon>
        <taxon>Pinctada</taxon>
    </lineage>
</organism>
<keyword evidence="16" id="KW-1185">Reference proteome</keyword>
<evidence type="ECO:0000256" key="3">
    <source>
        <dbReference type="ARBA" id="ARBA00004406"/>
    </source>
</evidence>
<evidence type="ECO:0000256" key="7">
    <source>
        <dbReference type="ARBA" id="ARBA00022824"/>
    </source>
</evidence>
<dbReference type="FunFam" id="1.10.630.10:FF:000238">
    <property type="entry name" value="Cytochrome P450 2A6"/>
    <property type="match status" value="1"/>
</dbReference>
<comment type="subcellular location">
    <subcellularLocation>
        <location evidence="3">Endoplasmic reticulum membrane</location>
        <topology evidence="3">Peripheral membrane protein</topology>
    </subcellularLocation>
    <subcellularLocation>
        <location evidence="2">Microsome membrane</location>
        <topology evidence="2">Peripheral membrane protein</topology>
    </subcellularLocation>
</comment>
<proteinExistence type="inferred from homology"/>
<dbReference type="PROSITE" id="PS00086">
    <property type="entry name" value="CYTOCHROME_P450"/>
    <property type="match status" value="1"/>
</dbReference>
<keyword evidence="5 13" id="KW-0349">Heme</keyword>
<evidence type="ECO:0000256" key="8">
    <source>
        <dbReference type="ARBA" id="ARBA00022848"/>
    </source>
</evidence>
<name>A0AA88XR74_PINIB</name>
<keyword evidence="10 13" id="KW-0408">Iron</keyword>
<dbReference type="GO" id="GO:0016712">
    <property type="term" value="F:oxidoreductase activity, acting on paired donors, with incorporation or reduction of molecular oxygen, reduced flavin or flavoprotein as one donor, and incorporation of one atom of oxygen"/>
    <property type="evidence" value="ECO:0007669"/>
    <property type="project" value="TreeGrafter"/>
</dbReference>
<keyword evidence="6 13" id="KW-0479">Metal-binding</keyword>
<keyword evidence="11 14" id="KW-0503">Monooxygenase</keyword>
<comment type="caution">
    <text evidence="15">The sequence shown here is derived from an EMBL/GenBank/DDBJ whole genome shotgun (WGS) entry which is preliminary data.</text>
</comment>
<evidence type="ECO:0000313" key="15">
    <source>
        <dbReference type="EMBL" id="KAK3090243.1"/>
    </source>
</evidence>
<evidence type="ECO:0000256" key="11">
    <source>
        <dbReference type="ARBA" id="ARBA00023033"/>
    </source>
</evidence>
<dbReference type="Pfam" id="PF00067">
    <property type="entry name" value="p450"/>
    <property type="match status" value="1"/>
</dbReference>
<dbReference type="GO" id="GO:0006805">
    <property type="term" value="P:xenobiotic metabolic process"/>
    <property type="evidence" value="ECO:0007669"/>
    <property type="project" value="TreeGrafter"/>
</dbReference>
<evidence type="ECO:0000256" key="1">
    <source>
        <dbReference type="ARBA" id="ARBA00001971"/>
    </source>
</evidence>
<evidence type="ECO:0000256" key="13">
    <source>
        <dbReference type="PIRSR" id="PIRSR602401-1"/>
    </source>
</evidence>
<evidence type="ECO:0000256" key="6">
    <source>
        <dbReference type="ARBA" id="ARBA00022723"/>
    </source>
</evidence>
<dbReference type="InterPro" id="IPR001128">
    <property type="entry name" value="Cyt_P450"/>
</dbReference>
<dbReference type="GO" id="GO:0008395">
    <property type="term" value="F:steroid hydroxylase activity"/>
    <property type="evidence" value="ECO:0007669"/>
    <property type="project" value="TreeGrafter"/>
</dbReference>
<evidence type="ECO:0000256" key="10">
    <source>
        <dbReference type="ARBA" id="ARBA00023004"/>
    </source>
</evidence>
<dbReference type="Proteomes" id="UP001186944">
    <property type="component" value="Unassembled WGS sequence"/>
</dbReference>
<keyword evidence="8" id="KW-0492">Microsome</keyword>
<reference evidence="15" key="1">
    <citation type="submission" date="2019-08" db="EMBL/GenBank/DDBJ databases">
        <title>The improved chromosome-level genome for the pearl oyster Pinctada fucata martensii using PacBio sequencing and Hi-C.</title>
        <authorList>
            <person name="Zheng Z."/>
        </authorList>
    </citation>
    <scope>NUCLEOTIDE SEQUENCE</scope>
    <source>
        <strain evidence="15">ZZ-2019</strain>
        <tissue evidence="15">Adductor muscle</tissue>
    </source>
</reference>
<dbReference type="Gene3D" id="1.10.630.10">
    <property type="entry name" value="Cytochrome P450"/>
    <property type="match status" value="1"/>
</dbReference>
<dbReference type="GO" id="GO:0005789">
    <property type="term" value="C:endoplasmic reticulum membrane"/>
    <property type="evidence" value="ECO:0007669"/>
    <property type="project" value="UniProtKB-SubCell"/>
</dbReference>
<dbReference type="PANTHER" id="PTHR24300:SF403">
    <property type="entry name" value="CYTOCHROME P450 306A1"/>
    <property type="match status" value="1"/>
</dbReference>
<dbReference type="InterPro" id="IPR050182">
    <property type="entry name" value="Cytochrome_P450_fam2"/>
</dbReference>
<feature type="binding site" description="axial binding residue" evidence="13">
    <location>
        <position position="255"/>
    </location>
    <ligand>
        <name>heme</name>
        <dbReference type="ChEBI" id="CHEBI:30413"/>
    </ligand>
    <ligandPart>
        <name>Fe</name>
        <dbReference type="ChEBI" id="CHEBI:18248"/>
    </ligandPart>
</feature>
<evidence type="ECO:0000256" key="2">
    <source>
        <dbReference type="ARBA" id="ARBA00004174"/>
    </source>
</evidence>
<dbReference type="GO" id="GO:0020037">
    <property type="term" value="F:heme binding"/>
    <property type="evidence" value="ECO:0007669"/>
    <property type="project" value="InterPro"/>
</dbReference>
<dbReference type="GO" id="GO:0006082">
    <property type="term" value="P:organic acid metabolic process"/>
    <property type="evidence" value="ECO:0007669"/>
    <property type="project" value="TreeGrafter"/>
</dbReference>
<keyword evidence="7" id="KW-0256">Endoplasmic reticulum</keyword>
<dbReference type="SUPFAM" id="SSF48264">
    <property type="entry name" value="Cytochrome P450"/>
    <property type="match status" value="1"/>
</dbReference>
<comment type="cofactor">
    <cofactor evidence="1 13">
        <name>heme</name>
        <dbReference type="ChEBI" id="CHEBI:30413"/>
    </cofactor>
</comment>
<evidence type="ECO:0000256" key="12">
    <source>
        <dbReference type="ARBA" id="ARBA00023136"/>
    </source>
</evidence>
<gene>
    <name evidence="15" type="ORF">FSP39_010320</name>
</gene>
<keyword evidence="9 14" id="KW-0560">Oxidoreductase</keyword>
<dbReference type="PRINTS" id="PR00463">
    <property type="entry name" value="EP450I"/>
</dbReference>
<protein>
    <submittedName>
        <fullName evidence="15">Uncharacterized protein</fullName>
    </submittedName>
</protein>
<evidence type="ECO:0000256" key="14">
    <source>
        <dbReference type="RuleBase" id="RU000461"/>
    </source>
</evidence>
<dbReference type="InterPro" id="IPR002401">
    <property type="entry name" value="Cyt_P450_E_grp-I"/>
</dbReference>
<dbReference type="EMBL" id="VSWD01000010">
    <property type="protein sequence ID" value="KAK3090243.1"/>
    <property type="molecule type" value="Genomic_DNA"/>
</dbReference>
<keyword evidence="12" id="KW-0472">Membrane</keyword>
<accession>A0AA88XR74</accession>
<dbReference type="AlphaFoldDB" id="A0AA88XR74"/>
<evidence type="ECO:0000256" key="5">
    <source>
        <dbReference type="ARBA" id="ARBA00022617"/>
    </source>
</evidence>
<dbReference type="InterPro" id="IPR017972">
    <property type="entry name" value="Cyt_P450_CS"/>
</dbReference>
<dbReference type="PRINTS" id="PR00385">
    <property type="entry name" value="P450"/>
</dbReference>
<dbReference type="PANTHER" id="PTHR24300">
    <property type="entry name" value="CYTOCHROME P450 508A4-RELATED"/>
    <property type="match status" value="1"/>
</dbReference>
<comment type="similarity">
    <text evidence="4 14">Belongs to the cytochrome P450 family.</text>
</comment>
<dbReference type="GO" id="GO:0005506">
    <property type="term" value="F:iron ion binding"/>
    <property type="evidence" value="ECO:0007669"/>
    <property type="project" value="InterPro"/>
</dbReference>
<evidence type="ECO:0000256" key="4">
    <source>
        <dbReference type="ARBA" id="ARBA00010617"/>
    </source>
</evidence>
<evidence type="ECO:0000256" key="9">
    <source>
        <dbReference type="ARBA" id="ARBA00023002"/>
    </source>
</evidence>
<dbReference type="InterPro" id="IPR036396">
    <property type="entry name" value="Cyt_P450_sf"/>
</dbReference>
<evidence type="ECO:0000313" key="16">
    <source>
        <dbReference type="Proteomes" id="UP001186944"/>
    </source>
</evidence>